<sequence length="345" mass="36623">MTEIRDDSISIALDAMGGDSAPDVVIEGANLVLSGVVPCDGKVHFSIYGKKEEVLPVLAKYKLVEANSVFVDVSDAVSSSDRPSYALRHRRRSSMWHAVEDLKKGLVSAVVSAGNTGALMAISRHLLGTIHSIDRPAIAVAMPSQKSSFVVLDIGANIECSADALLQFAIMGVAFAKAILGRTDPKVGLLNVGSEEVKGTYAVQEAFSLMRAAKSKMDFYGYIEAEEVFKGEVDVVVADGFSGNIMLKTTEAVANLLMSLFKDVVKSSITAKIAACMLKPSVRKTMELVDPKLYNGAMLVGLNGVVVKSHGSADGKAYACAIKTAVHSARYAIVSKIASEISEME</sequence>
<evidence type="ECO:0000256" key="5">
    <source>
        <dbReference type="ARBA" id="ARBA00023098"/>
    </source>
</evidence>
<evidence type="ECO:0000256" key="8">
    <source>
        <dbReference type="ARBA" id="ARBA00024069"/>
    </source>
</evidence>
<reference evidence="12" key="2">
    <citation type="submission" date="2016-03" db="EMBL/GenBank/DDBJ databases">
        <authorList>
            <person name="Loux V."/>
        </authorList>
    </citation>
    <scope>NUCLEOTIDE SEQUENCE</scope>
    <source>
        <strain evidence="12">C1</strain>
    </source>
</reference>
<evidence type="ECO:0000256" key="10">
    <source>
        <dbReference type="HAMAP-Rule" id="MF_00019"/>
    </source>
</evidence>
<dbReference type="InterPro" id="IPR012281">
    <property type="entry name" value="Phospholipid_synth_PlsX-like"/>
</dbReference>
<organism evidence="11 13">
    <name type="scientific">Anaplasma phagocytophilum</name>
    <name type="common">Ehrlichia phagocytophila</name>
    <dbReference type="NCBI Taxonomy" id="948"/>
    <lineage>
        <taxon>Bacteria</taxon>
        <taxon>Pseudomonadati</taxon>
        <taxon>Pseudomonadota</taxon>
        <taxon>Alphaproteobacteria</taxon>
        <taxon>Rickettsiales</taxon>
        <taxon>Anaplasmataceae</taxon>
        <taxon>Anaplasma</taxon>
        <taxon>phagocytophilum group</taxon>
    </lineage>
</organism>
<evidence type="ECO:0000313" key="11">
    <source>
        <dbReference type="EMBL" id="CEG20803.1"/>
    </source>
</evidence>
<dbReference type="InterPro" id="IPR003664">
    <property type="entry name" value="FA_synthesis"/>
</dbReference>
<dbReference type="Gene3D" id="3.40.718.10">
    <property type="entry name" value="Isopropylmalate Dehydrogenase"/>
    <property type="match status" value="1"/>
</dbReference>
<keyword evidence="5 10" id="KW-0443">Lipid metabolism</keyword>
<dbReference type="GO" id="GO:0008654">
    <property type="term" value="P:phospholipid biosynthetic process"/>
    <property type="evidence" value="ECO:0007669"/>
    <property type="project" value="UniProtKB-KW"/>
</dbReference>
<evidence type="ECO:0000313" key="14">
    <source>
        <dbReference type="Proteomes" id="UP000078419"/>
    </source>
</evidence>
<dbReference type="GO" id="GO:0005737">
    <property type="term" value="C:cytoplasm"/>
    <property type="evidence" value="ECO:0007669"/>
    <property type="project" value="UniProtKB-SubCell"/>
</dbReference>
<protein>
    <recommendedName>
        <fullName evidence="8 10">Phosphate acyltransferase</fullName>
        <ecNumber evidence="8 10">2.3.1.274</ecNumber>
    </recommendedName>
    <alternativeName>
        <fullName evidence="10">Acyl-ACP phosphotransacylase</fullName>
    </alternativeName>
    <alternativeName>
        <fullName evidence="10">Acyl-[acyl-carrier-protein]--phosphate acyltransferase</fullName>
    </alternativeName>
    <alternativeName>
        <fullName evidence="10">Phosphate-acyl-ACP acyltransferase</fullName>
    </alternativeName>
</protein>
<comment type="function">
    <text evidence="10">Catalyzes the reversible formation of acyl-phosphate (acyl-PO(4)) from acyl-[acyl-carrier-protein] (acyl-ACP). This enzyme utilizes acyl-ACP as fatty acyl donor, but not acyl-CoA.</text>
</comment>
<keyword evidence="3 10" id="KW-0444">Lipid biosynthesis</keyword>
<keyword evidence="7 10" id="KW-1208">Phospholipid metabolism</keyword>
<dbReference type="GO" id="GO:0043811">
    <property type="term" value="F:phosphate:acyl-[acyl carrier protein] acyltransferase activity"/>
    <property type="evidence" value="ECO:0007669"/>
    <property type="project" value="UniProtKB-UniRule"/>
</dbReference>
<evidence type="ECO:0000256" key="7">
    <source>
        <dbReference type="ARBA" id="ARBA00023264"/>
    </source>
</evidence>
<accession>A0A098EET7</accession>
<keyword evidence="4 10" id="KW-0808">Transferase</keyword>
<dbReference type="NCBIfam" id="TIGR00182">
    <property type="entry name" value="plsX"/>
    <property type="match status" value="1"/>
</dbReference>
<dbReference type="RefSeq" id="WP_060757805.1">
    <property type="nucleotide sequence ID" value="NZ_CCXQ01000083.1"/>
</dbReference>
<reference evidence="11 13" key="1">
    <citation type="submission" date="2014-09" db="EMBL/GenBank/DDBJ databases">
        <authorList>
            <person name="Loux Valentin"/>
            <person name="Dugat Thibaut"/>
        </authorList>
    </citation>
    <scope>NUCLEOTIDE SEQUENCE [LARGE SCALE GENOMIC DNA]</scope>
    <source>
        <strain evidence="11 13">BOV-10_179</strain>
    </source>
</reference>
<evidence type="ECO:0000313" key="12">
    <source>
        <dbReference type="EMBL" id="SBO14174.1"/>
    </source>
</evidence>
<dbReference type="EC" id="2.3.1.274" evidence="8 10"/>
<comment type="subunit">
    <text evidence="9 10">Homodimer. Probably interacts with PlsY.</text>
</comment>
<dbReference type="HAMAP" id="MF_00019">
    <property type="entry name" value="PlsX"/>
    <property type="match status" value="1"/>
</dbReference>
<dbReference type="EMBL" id="CCXQ01000083">
    <property type="protein sequence ID" value="CEG20803.1"/>
    <property type="molecule type" value="Genomic_DNA"/>
</dbReference>
<evidence type="ECO:0000256" key="2">
    <source>
        <dbReference type="ARBA" id="ARBA00022490"/>
    </source>
</evidence>
<comment type="catalytic activity">
    <reaction evidence="1 10">
        <text>a fatty acyl-[ACP] + phosphate = an acyl phosphate + holo-[ACP]</text>
        <dbReference type="Rhea" id="RHEA:42292"/>
        <dbReference type="Rhea" id="RHEA-COMP:9685"/>
        <dbReference type="Rhea" id="RHEA-COMP:14125"/>
        <dbReference type="ChEBI" id="CHEBI:43474"/>
        <dbReference type="ChEBI" id="CHEBI:59918"/>
        <dbReference type="ChEBI" id="CHEBI:64479"/>
        <dbReference type="ChEBI" id="CHEBI:138651"/>
        <dbReference type="EC" id="2.3.1.274"/>
    </reaction>
</comment>
<dbReference type="AlphaFoldDB" id="A0A098EET7"/>
<gene>
    <name evidence="10 11" type="primary">plsX</name>
    <name evidence="12" type="ORF">ANAPC1_00518</name>
    <name evidence="11" type="ORF">ANAPHAGO_00835</name>
</gene>
<keyword evidence="2 10" id="KW-0963">Cytoplasm</keyword>
<evidence type="ECO:0000256" key="6">
    <source>
        <dbReference type="ARBA" id="ARBA00023209"/>
    </source>
</evidence>
<dbReference type="Pfam" id="PF02504">
    <property type="entry name" value="FA_synthesis"/>
    <property type="match status" value="1"/>
</dbReference>
<comment type="pathway">
    <text evidence="10">Lipid metabolism; phospholipid metabolism.</text>
</comment>
<comment type="subcellular location">
    <subcellularLocation>
        <location evidence="10">Cytoplasm</location>
    </subcellularLocation>
    <text evidence="10">Associated with the membrane possibly through PlsY.</text>
</comment>
<keyword evidence="11" id="KW-0012">Acyltransferase</keyword>
<dbReference type="PANTHER" id="PTHR30100:SF1">
    <property type="entry name" value="PHOSPHATE ACYLTRANSFERASE"/>
    <property type="match status" value="1"/>
</dbReference>
<evidence type="ECO:0000256" key="9">
    <source>
        <dbReference type="ARBA" id="ARBA00046608"/>
    </source>
</evidence>
<dbReference type="PANTHER" id="PTHR30100">
    <property type="entry name" value="FATTY ACID/PHOSPHOLIPID SYNTHESIS PROTEIN PLSX"/>
    <property type="match status" value="1"/>
</dbReference>
<dbReference type="Proteomes" id="UP000078419">
    <property type="component" value="Unassembled WGS sequence"/>
</dbReference>
<proteinExistence type="inferred from homology"/>
<dbReference type="EMBL" id="FLLR01000014">
    <property type="protein sequence ID" value="SBO14174.1"/>
    <property type="molecule type" value="Genomic_DNA"/>
</dbReference>
<dbReference type="UniPathway" id="UPA00085"/>
<evidence type="ECO:0000256" key="3">
    <source>
        <dbReference type="ARBA" id="ARBA00022516"/>
    </source>
</evidence>
<dbReference type="SUPFAM" id="SSF53659">
    <property type="entry name" value="Isocitrate/Isopropylmalate dehydrogenase-like"/>
    <property type="match status" value="1"/>
</dbReference>
<name>A0A098EET7_ANAPH</name>
<reference evidence="14" key="3">
    <citation type="submission" date="2016-03" db="EMBL/GenBank/DDBJ databases">
        <authorList>
            <person name="Loux Valentin"/>
        </authorList>
    </citation>
    <scope>NUCLEOTIDE SEQUENCE [LARGE SCALE GENOMIC DNA]</scope>
    <source>
        <strain evidence="14">C1</strain>
    </source>
</reference>
<dbReference type="PIRSF" id="PIRSF002465">
    <property type="entry name" value="Phsphlp_syn_PlsX"/>
    <property type="match status" value="1"/>
</dbReference>
<evidence type="ECO:0000256" key="1">
    <source>
        <dbReference type="ARBA" id="ARBA00001232"/>
    </source>
</evidence>
<comment type="similarity">
    <text evidence="10">Belongs to the PlsX family.</text>
</comment>
<dbReference type="Proteomes" id="UP000055047">
    <property type="component" value="Unassembled WGS sequence"/>
</dbReference>
<evidence type="ECO:0000313" key="13">
    <source>
        <dbReference type="Proteomes" id="UP000055047"/>
    </source>
</evidence>
<dbReference type="GO" id="GO:0006633">
    <property type="term" value="P:fatty acid biosynthetic process"/>
    <property type="evidence" value="ECO:0007669"/>
    <property type="project" value="UniProtKB-UniRule"/>
</dbReference>
<keyword evidence="6 10" id="KW-0594">Phospholipid biosynthesis</keyword>
<evidence type="ECO:0000256" key="4">
    <source>
        <dbReference type="ARBA" id="ARBA00022679"/>
    </source>
</evidence>